<evidence type="ECO:0000313" key="2">
    <source>
        <dbReference type="Proteomes" id="UP000766486"/>
    </source>
</evidence>
<evidence type="ECO:0008006" key="3">
    <source>
        <dbReference type="Google" id="ProtNLM"/>
    </source>
</evidence>
<organism evidence="1 2">
    <name type="scientific">Bionectria ochroleuca</name>
    <name type="common">Gliocladium roseum</name>
    <dbReference type="NCBI Taxonomy" id="29856"/>
    <lineage>
        <taxon>Eukaryota</taxon>
        <taxon>Fungi</taxon>
        <taxon>Dikarya</taxon>
        <taxon>Ascomycota</taxon>
        <taxon>Pezizomycotina</taxon>
        <taxon>Sordariomycetes</taxon>
        <taxon>Hypocreomycetidae</taxon>
        <taxon>Hypocreales</taxon>
        <taxon>Bionectriaceae</taxon>
        <taxon>Clonostachys</taxon>
    </lineage>
</organism>
<dbReference type="EMBL" id="CABFNS010000148">
    <property type="protein sequence ID" value="VUC20423.1"/>
    <property type="molecule type" value="Genomic_DNA"/>
</dbReference>
<name>A0ABY6TR39_BIOOC</name>
<evidence type="ECO:0000313" key="1">
    <source>
        <dbReference type="EMBL" id="VUC20423.1"/>
    </source>
</evidence>
<proteinExistence type="predicted"/>
<keyword evidence="2" id="KW-1185">Reference proteome</keyword>
<dbReference type="Proteomes" id="UP000766486">
    <property type="component" value="Unassembled WGS sequence"/>
</dbReference>
<gene>
    <name evidence="1" type="ORF">CLO192961_LOCUS22389</name>
</gene>
<sequence length="447" mass="51795">MEARKQNKPYRSFFSEDEWTAFWADYNSLLAAQDEAVKQFEPSQAVDAICRRFINLEHLEVRESFAPPSHLRSNQAYKNLSSEHSLTNSYELPYIDTQISLPKLSGPSVYLLGSLLRATSESQLRSLLVDPLAVGVFGGREETDDYSQMIRTSRHLRTIKLRLFLTDESEASEGIISRNRIRSFFCLAPCLEDLELTWEVILNTRTYHVNIAHILPREYTWPHLRRLRLTNAEFAVPVFLDFLSCHGPTLRTLELEDCALQDQGLRQCNWSDIFIPLVRTCSLSKLTLEGRFTLPQSSGQNQAQDEDATPLQILARDRIGDLRKPLLHVDRAMDLVICSKEFHSFLHSKEEGCRDSINRIKEGIIQDLMDFDPAERAEELQIDIPTRYVDYLRSFISRPIHHNSSPLLWWPDPEDPNRLPFSSIPWSPSWMETLPDTWSSEDVVHWY</sequence>
<dbReference type="SUPFAM" id="SSF52047">
    <property type="entry name" value="RNI-like"/>
    <property type="match status" value="1"/>
</dbReference>
<comment type="caution">
    <text evidence="1">The sequence shown here is derived from an EMBL/GenBank/DDBJ whole genome shotgun (WGS) entry which is preliminary data.</text>
</comment>
<accession>A0ABY6TR39</accession>
<reference evidence="1 2" key="1">
    <citation type="submission" date="2019-06" db="EMBL/GenBank/DDBJ databases">
        <authorList>
            <person name="Broberg M."/>
        </authorList>
    </citation>
    <scope>NUCLEOTIDE SEQUENCE [LARGE SCALE GENOMIC DNA]</scope>
</reference>
<protein>
    <recommendedName>
        <fullName evidence="3">HNH nuclease domain-containing protein</fullName>
    </recommendedName>
</protein>